<evidence type="ECO:0000256" key="4">
    <source>
        <dbReference type="ARBA" id="ARBA00023125"/>
    </source>
</evidence>
<keyword evidence="5" id="KW-0804">Transcription</keyword>
<feature type="domain" description="RNA polymerase sigma-70 region 2" evidence="6">
    <location>
        <begin position="14"/>
        <end position="80"/>
    </location>
</feature>
<keyword evidence="2" id="KW-0805">Transcription regulation</keyword>
<dbReference type="GO" id="GO:0003677">
    <property type="term" value="F:DNA binding"/>
    <property type="evidence" value="ECO:0007669"/>
    <property type="project" value="UniProtKB-KW"/>
</dbReference>
<dbReference type="InterPro" id="IPR007627">
    <property type="entry name" value="RNA_pol_sigma70_r2"/>
</dbReference>
<evidence type="ECO:0000259" key="6">
    <source>
        <dbReference type="Pfam" id="PF04542"/>
    </source>
</evidence>
<evidence type="ECO:0000256" key="1">
    <source>
        <dbReference type="ARBA" id="ARBA00010641"/>
    </source>
</evidence>
<dbReference type="InterPro" id="IPR013324">
    <property type="entry name" value="RNA_pol_sigma_r3/r4-like"/>
</dbReference>
<dbReference type="SUPFAM" id="SSF88946">
    <property type="entry name" value="Sigma2 domain of RNA polymerase sigma factors"/>
    <property type="match status" value="1"/>
</dbReference>
<evidence type="ECO:0000256" key="3">
    <source>
        <dbReference type="ARBA" id="ARBA00023082"/>
    </source>
</evidence>
<dbReference type="InterPro" id="IPR036388">
    <property type="entry name" value="WH-like_DNA-bd_sf"/>
</dbReference>
<evidence type="ECO:0000256" key="5">
    <source>
        <dbReference type="ARBA" id="ARBA00023163"/>
    </source>
</evidence>
<protein>
    <submittedName>
        <fullName evidence="8">RNA polymerase sigma factor SigM</fullName>
    </submittedName>
</protein>
<dbReference type="InterPro" id="IPR013249">
    <property type="entry name" value="RNA_pol_sigma70_r4_t2"/>
</dbReference>
<feature type="domain" description="RNA polymerase sigma factor 70 region 4 type 2" evidence="7">
    <location>
        <begin position="137"/>
        <end position="172"/>
    </location>
</feature>
<dbReference type="AlphaFoldDB" id="A0A6N2RFG2"/>
<evidence type="ECO:0000313" key="8">
    <source>
        <dbReference type="EMBL" id="VYS79384.1"/>
    </source>
</evidence>
<dbReference type="PANTHER" id="PTHR43133:SF8">
    <property type="entry name" value="RNA POLYMERASE SIGMA FACTOR HI_1459-RELATED"/>
    <property type="match status" value="1"/>
</dbReference>
<dbReference type="PANTHER" id="PTHR43133">
    <property type="entry name" value="RNA POLYMERASE ECF-TYPE SIGMA FACTO"/>
    <property type="match status" value="1"/>
</dbReference>
<dbReference type="GO" id="GO:0016987">
    <property type="term" value="F:sigma factor activity"/>
    <property type="evidence" value="ECO:0007669"/>
    <property type="project" value="UniProtKB-KW"/>
</dbReference>
<dbReference type="Pfam" id="PF08281">
    <property type="entry name" value="Sigma70_r4_2"/>
    <property type="match status" value="1"/>
</dbReference>
<evidence type="ECO:0000259" key="7">
    <source>
        <dbReference type="Pfam" id="PF08281"/>
    </source>
</evidence>
<sequence length="188" mass="22973">MESKSTKDKKFDSIYRAYKDSIFKVAMHYAKCEDLANEITQKTFFQLYIYFENVNLDNVYPWLVTTARNFTFNYNRDKKREILGEVFEVLKETKDKFCNINNMEEYYLRTEQKRRAEELEDSIFECLYKDHRIWYDAVTQVYCFGKSQQEAAEQLGIAVEVLNSRLYRARQWIRKNYENEYREVVSWF</sequence>
<dbReference type="InterPro" id="IPR039425">
    <property type="entry name" value="RNA_pol_sigma-70-like"/>
</dbReference>
<organism evidence="8">
    <name type="scientific">[Clostridium] nexile</name>
    <dbReference type="NCBI Taxonomy" id="29361"/>
    <lineage>
        <taxon>Bacteria</taxon>
        <taxon>Bacillati</taxon>
        <taxon>Bacillota</taxon>
        <taxon>Clostridia</taxon>
        <taxon>Lachnospirales</taxon>
        <taxon>Lachnospiraceae</taxon>
        <taxon>Tyzzerella</taxon>
    </lineage>
</organism>
<evidence type="ECO:0000256" key="2">
    <source>
        <dbReference type="ARBA" id="ARBA00023015"/>
    </source>
</evidence>
<dbReference type="Gene3D" id="1.10.1740.10">
    <property type="match status" value="1"/>
</dbReference>
<comment type="similarity">
    <text evidence="1">Belongs to the sigma-70 factor family. ECF subfamily.</text>
</comment>
<keyword evidence="4" id="KW-0238">DNA-binding</keyword>
<accession>A0A6N2RFG2</accession>
<dbReference type="InterPro" id="IPR014284">
    <property type="entry name" value="RNA_pol_sigma-70_dom"/>
</dbReference>
<dbReference type="InterPro" id="IPR013325">
    <property type="entry name" value="RNA_pol_sigma_r2"/>
</dbReference>
<dbReference type="GO" id="GO:0006352">
    <property type="term" value="P:DNA-templated transcription initiation"/>
    <property type="evidence" value="ECO:0007669"/>
    <property type="project" value="InterPro"/>
</dbReference>
<reference evidence="8" key="1">
    <citation type="submission" date="2019-11" db="EMBL/GenBank/DDBJ databases">
        <authorList>
            <person name="Feng L."/>
        </authorList>
    </citation>
    <scope>NUCLEOTIDE SEQUENCE</scope>
    <source>
        <strain evidence="8">CnexileLFYP112</strain>
    </source>
</reference>
<name>A0A6N2RFG2_9FIRM</name>
<dbReference type="SUPFAM" id="SSF88659">
    <property type="entry name" value="Sigma3 and sigma4 domains of RNA polymerase sigma factors"/>
    <property type="match status" value="1"/>
</dbReference>
<proteinExistence type="inferred from homology"/>
<gene>
    <name evidence="8" type="primary">sigM_1</name>
    <name evidence="8" type="ORF">CNLFYP112_00132</name>
</gene>
<dbReference type="NCBIfam" id="TIGR02937">
    <property type="entry name" value="sigma70-ECF"/>
    <property type="match status" value="1"/>
</dbReference>
<keyword evidence="3" id="KW-0731">Sigma factor</keyword>
<dbReference type="Pfam" id="PF04542">
    <property type="entry name" value="Sigma70_r2"/>
    <property type="match status" value="1"/>
</dbReference>
<dbReference type="Gene3D" id="1.10.10.10">
    <property type="entry name" value="Winged helix-like DNA-binding domain superfamily/Winged helix DNA-binding domain"/>
    <property type="match status" value="1"/>
</dbReference>
<dbReference type="EMBL" id="CACRTG010000001">
    <property type="protein sequence ID" value="VYS79384.1"/>
    <property type="molecule type" value="Genomic_DNA"/>
</dbReference>